<dbReference type="GO" id="GO:0046983">
    <property type="term" value="F:protein dimerization activity"/>
    <property type="evidence" value="ECO:0007669"/>
    <property type="project" value="InterPro"/>
</dbReference>
<dbReference type="InterPro" id="IPR036890">
    <property type="entry name" value="HATPase_C_sf"/>
</dbReference>
<evidence type="ECO:0000256" key="2">
    <source>
        <dbReference type="ARBA" id="ARBA00012438"/>
    </source>
</evidence>
<dbReference type="InterPro" id="IPR003594">
    <property type="entry name" value="HATPase_dom"/>
</dbReference>
<evidence type="ECO:0000256" key="9">
    <source>
        <dbReference type="SAM" id="Phobius"/>
    </source>
</evidence>
<dbReference type="InterPro" id="IPR011712">
    <property type="entry name" value="Sig_transdc_His_kin_sub3_dim/P"/>
</dbReference>
<keyword evidence="9" id="KW-0812">Transmembrane</keyword>
<evidence type="ECO:0000313" key="13">
    <source>
        <dbReference type="Proteomes" id="UP000198386"/>
    </source>
</evidence>
<sequence length="401" mass="41142">MASAAPSVLAVPRWSSSATARRLVWPVLGLLVATLSVVETATDEVFGYPLATALPGVVTGLLVLLCPRLPEAAAVLGGATVVGNFALGTPGPGGTQLIGMALLVGHASAVLPLRQGGRAGALASAAVLGAGFAFSPSPWEGLFYLLVSAGAWAVGVLVRRLQQRSRELQVLAARLAEQQEAVAAAATTAERARIAREVHDSVAHAVSVMVLQMGGLRRLLPDHPGAQDVLLGLERLGRESVDEMRRVVGILREGSTGDSAPQPSLARIDAVLAELRAGGMPVELVVTGEPAELPPLVDVSAVRVVQEALSNVVRHAGAAATRVEVAWTPGRVTVTVTDDGRPRVEPTPHAPGGHGQLHMRERVAVAGGDLHVGPVRGGGYRVRAGFPVPAPVTVPPAAVGA</sequence>
<name>A0A239IM22_9ACTN</name>
<feature type="domain" description="Histidine kinase/HSP90-like ATPase" evidence="10">
    <location>
        <begin position="301"/>
        <end position="388"/>
    </location>
</feature>
<dbReference type="CDD" id="cd16917">
    <property type="entry name" value="HATPase_UhpB-NarQ-NarX-like"/>
    <property type="match status" value="1"/>
</dbReference>
<feature type="domain" description="Signal transduction histidine kinase subgroup 3 dimerisation and phosphoacceptor" evidence="11">
    <location>
        <begin position="190"/>
        <end position="254"/>
    </location>
</feature>
<evidence type="ECO:0000259" key="11">
    <source>
        <dbReference type="Pfam" id="PF07730"/>
    </source>
</evidence>
<dbReference type="Pfam" id="PF07730">
    <property type="entry name" value="HisKA_3"/>
    <property type="match status" value="1"/>
</dbReference>
<dbReference type="GO" id="GO:0005524">
    <property type="term" value="F:ATP binding"/>
    <property type="evidence" value="ECO:0007669"/>
    <property type="project" value="UniProtKB-KW"/>
</dbReference>
<evidence type="ECO:0000259" key="10">
    <source>
        <dbReference type="Pfam" id="PF02518"/>
    </source>
</evidence>
<dbReference type="Gene3D" id="3.30.565.10">
    <property type="entry name" value="Histidine kinase-like ATPase, C-terminal domain"/>
    <property type="match status" value="1"/>
</dbReference>
<evidence type="ECO:0000256" key="3">
    <source>
        <dbReference type="ARBA" id="ARBA00022553"/>
    </source>
</evidence>
<dbReference type="GO" id="GO:0000155">
    <property type="term" value="F:phosphorelay sensor kinase activity"/>
    <property type="evidence" value="ECO:0007669"/>
    <property type="project" value="InterPro"/>
</dbReference>
<evidence type="ECO:0000256" key="4">
    <source>
        <dbReference type="ARBA" id="ARBA00022679"/>
    </source>
</evidence>
<dbReference type="EC" id="2.7.13.3" evidence="2"/>
<reference evidence="13" key="1">
    <citation type="submission" date="2017-06" db="EMBL/GenBank/DDBJ databases">
        <authorList>
            <person name="Varghese N."/>
            <person name="Submissions S."/>
        </authorList>
    </citation>
    <scope>NUCLEOTIDE SEQUENCE [LARGE SCALE GENOMIC DNA]</scope>
    <source>
        <strain evidence="13">DSM 45423</strain>
    </source>
</reference>
<dbReference type="InterPro" id="IPR050482">
    <property type="entry name" value="Sensor_HK_TwoCompSys"/>
</dbReference>
<evidence type="ECO:0000256" key="5">
    <source>
        <dbReference type="ARBA" id="ARBA00022741"/>
    </source>
</evidence>
<keyword evidence="9" id="KW-1133">Transmembrane helix</keyword>
<keyword evidence="5" id="KW-0547">Nucleotide-binding</keyword>
<dbReference type="PANTHER" id="PTHR24421">
    <property type="entry name" value="NITRATE/NITRITE SENSOR PROTEIN NARX-RELATED"/>
    <property type="match status" value="1"/>
</dbReference>
<evidence type="ECO:0000256" key="6">
    <source>
        <dbReference type="ARBA" id="ARBA00022777"/>
    </source>
</evidence>
<accession>A0A239IM22</accession>
<keyword evidence="7" id="KW-0067">ATP-binding</keyword>
<keyword evidence="4" id="KW-0808">Transferase</keyword>
<evidence type="ECO:0000313" key="12">
    <source>
        <dbReference type="EMBL" id="SNS94442.1"/>
    </source>
</evidence>
<dbReference type="Pfam" id="PF02518">
    <property type="entry name" value="HATPase_c"/>
    <property type="match status" value="1"/>
</dbReference>
<keyword evidence="13" id="KW-1185">Reference proteome</keyword>
<keyword evidence="6 12" id="KW-0418">Kinase</keyword>
<feature type="transmembrane region" description="Helical" evidence="9">
    <location>
        <begin position="46"/>
        <end position="65"/>
    </location>
</feature>
<feature type="transmembrane region" description="Helical" evidence="9">
    <location>
        <begin position="72"/>
        <end position="88"/>
    </location>
</feature>
<dbReference type="Gene3D" id="1.20.5.1930">
    <property type="match status" value="1"/>
</dbReference>
<dbReference type="AlphaFoldDB" id="A0A239IM22"/>
<proteinExistence type="predicted"/>
<evidence type="ECO:0000256" key="8">
    <source>
        <dbReference type="ARBA" id="ARBA00023012"/>
    </source>
</evidence>
<evidence type="ECO:0000256" key="1">
    <source>
        <dbReference type="ARBA" id="ARBA00000085"/>
    </source>
</evidence>
<dbReference type="Proteomes" id="UP000198386">
    <property type="component" value="Unassembled WGS sequence"/>
</dbReference>
<dbReference type="SUPFAM" id="SSF55874">
    <property type="entry name" value="ATPase domain of HSP90 chaperone/DNA topoisomerase II/histidine kinase"/>
    <property type="match status" value="1"/>
</dbReference>
<dbReference type="EMBL" id="FZOH01000011">
    <property type="protein sequence ID" value="SNS94442.1"/>
    <property type="molecule type" value="Genomic_DNA"/>
</dbReference>
<organism evidence="12 13">
    <name type="scientific">Geodermatophilus saharensis</name>
    <dbReference type="NCBI Taxonomy" id="1137994"/>
    <lineage>
        <taxon>Bacteria</taxon>
        <taxon>Bacillati</taxon>
        <taxon>Actinomycetota</taxon>
        <taxon>Actinomycetes</taxon>
        <taxon>Geodermatophilales</taxon>
        <taxon>Geodermatophilaceae</taxon>
        <taxon>Geodermatophilus</taxon>
    </lineage>
</organism>
<comment type="catalytic activity">
    <reaction evidence="1">
        <text>ATP + protein L-histidine = ADP + protein N-phospho-L-histidine.</text>
        <dbReference type="EC" id="2.7.13.3"/>
    </reaction>
</comment>
<feature type="transmembrane region" description="Helical" evidence="9">
    <location>
        <begin position="141"/>
        <end position="158"/>
    </location>
</feature>
<dbReference type="GO" id="GO:0016020">
    <property type="term" value="C:membrane"/>
    <property type="evidence" value="ECO:0007669"/>
    <property type="project" value="InterPro"/>
</dbReference>
<keyword evidence="8" id="KW-0902">Two-component regulatory system</keyword>
<dbReference type="PANTHER" id="PTHR24421:SF10">
    <property type="entry name" value="NITRATE_NITRITE SENSOR PROTEIN NARQ"/>
    <property type="match status" value="1"/>
</dbReference>
<evidence type="ECO:0000256" key="7">
    <source>
        <dbReference type="ARBA" id="ARBA00022840"/>
    </source>
</evidence>
<gene>
    <name evidence="12" type="ORF">SAMN04488107_4392</name>
</gene>
<protein>
    <recommendedName>
        <fullName evidence="2">histidine kinase</fullName>
        <ecNumber evidence="2">2.7.13.3</ecNumber>
    </recommendedName>
</protein>
<feature type="transmembrane region" description="Helical" evidence="9">
    <location>
        <begin position="23"/>
        <end position="40"/>
    </location>
</feature>
<keyword evidence="9" id="KW-0472">Membrane</keyword>
<keyword evidence="3" id="KW-0597">Phosphoprotein</keyword>